<dbReference type="Pfam" id="PF14256">
    <property type="entry name" value="YwiC"/>
    <property type="match status" value="1"/>
</dbReference>
<dbReference type="AlphaFoldDB" id="A0A6I3IW66"/>
<keyword evidence="1" id="KW-0812">Transmembrane</keyword>
<feature type="transmembrane region" description="Helical" evidence="1">
    <location>
        <begin position="41"/>
        <end position="64"/>
    </location>
</feature>
<dbReference type="EMBL" id="WLVL01000039">
    <property type="protein sequence ID" value="MTB72571.1"/>
    <property type="molecule type" value="Genomic_DNA"/>
</dbReference>
<dbReference type="RefSeq" id="WP_154593836.1">
    <property type="nucleotide sequence ID" value="NZ_WLVL01000039.1"/>
</dbReference>
<keyword evidence="1" id="KW-0472">Membrane</keyword>
<keyword evidence="3" id="KW-1185">Reference proteome</keyword>
<name>A0A6I3IW66_9MICO</name>
<protein>
    <recommendedName>
        <fullName evidence="4">YwiC-like protein</fullName>
    </recommendedName>
</protein>
<evidence type="ECO:0000313" key="2">
    <source>
        <dbReference type="EMBL" id="MTB72571.1"/>
    </source>
</evidence>
<organism evidence="2 3">
    <name type="scientific">Arsenicicoccus cauae</name>
    <dbReference type="NCBI Taxonomy" id="2663847"/>
    <lineage>
        <taxon>Bacteria</taxon>
        <taxon>Bacillati</taxon>
        <taxon>Actinomycetota</taxon>
        <taxon>Actinomycetes</taxon>
        <taxon>Micrococcales</taxon>
        <taxon>Intrasporangiaceae</taxon>
        <taxon>Arsenicicoccus</taxon>
    </lineage>
</organism>
<proteinExistence type="predicted"/>
<reference evidence="2 3" key="1">
    <citation type="submission" date="2019-11" db="EMBL/GenBank/DDBJ databases">
        <title>Whole genome sequencing identifies a novel species of the genus Arsenicicoccus isolated from human blood.</title>
        <authorList>
            <person name="Jeong J.H."/>
            <person name="Kweon O.J."/>
            <person name="Kim H.R."/>
            <person name="Kim T.-H."/>
            <person name="Ha S.-M."/>
            <person name="Lee M.-K."/>
        </authorList>
    </citation>
    <scope>NUCLEOTIDE SEQUENCE [LARGE SCALE GENOMIC DNA]</scope>
    <source>
        <strain evidence="2 3">MKL-02</strain>
    </source>
</reference>
<feature type="transmembrane region" description="Helical" evidence="1">
    <location>
        <begin position="123"/>
        <end position="141"/>
    </location>
</feature>
<gene>
    <name evidence="2" type="ORF">GGG17_11440</name>
</gene>
<evidence type="ECO:0000313" key="3">
    <source>
        <dbReference type="Proteomes" id="UP000431092"/>
    </source>
</evidence>
<evidence type="ECO:0008006" key="4">
    <source>
        <dbReference type="Google" id="ProtNLM"/>
    </source>
</evidence>
<dbReference type="Proteomes" id="UP000431092">
    <property type="component" value="Unassembled WGS sequence"/>
</dbReference>
<dbReference type="InterPro" id="IPR025576">
    <property type="entry name" value="YwiC"/>
</dbReference>
<accession>A0A6I3IW66</accession>
<feature type="transmembrane region" description="Helical" evidence="1">
    <location>
        <begin position="99"/>
        <end position="116"/>
    </location>
</feature>
<feature type="transmembrane region" description="Helical" evidence="1">
    <location>
        <begin position="16"/>
        <end position="35"/>
    </location>
</feature>
<feature type="transmembrane region" description="Helical" evidence="1">
    <location>
        <begin position="170"/>
        <end position="189"/>
    </location>
</feature>
<keyword evidence="1" id="KW-1133">Transmembrane helix</keyword>
<comment type="caution">
    <text evidence="2">The sequence shown here is derived from an EMBL/GenBank/DDBJ whole genome shotgun (WGS) entry which is preliminary data.</text>
</comment>
<sequence>MTRGRKRPPGWVPQQHGAWAMLVVPAVTGTVLLVRDHGWRWVALPVLAITVVGYFLLNAVTLWLKARRKPRYWPPVRAYAVACCLLGLAVLALGPGLAGWLVVAAPLLAVALVLAARRRDRATLSGLVTVAAACLITPVLWSAGLPSRPPLGAVAAVADAVTHRPEEVRVPAFVTLLQLAYFFGTVVYVKTMIRERGDRRWFVASVTYHAAMTVALLAAALGGIRALTAGVSPTALVLATAVLALAAVRAWAMPVLGPLRGRSITPLQVGLVEIGFSGAVLVACLLA</sequence>
<feature type="transmembrane region" description="Helical" evidence="1">
    <location>
        <begin position="76"/>
        <end position="93"/>
    </location>
</feature>
<feature type="transmembrane region" description="Helical" evidence="1">
    <location>
        <begin position="230"/>
        <end position="252"/>
    </location>
</feature>
<evidence type="ECO:0000256" key="1">
    <source>
        <dbReference type="SAM" id="Phobius"/>
    </source>
</evidence>
<feature type="transmembrane region" description="Helical" evidence="1">
    <location>
        <begin position="201"/>
        <end position="224"/>
    </location>
</feature>